<dbReference type="STRING" id="1367849.GCA_000518585_01134"/>
<dbReference type="Proteomes" id="UP000298545">
    <property type="component" value="Chromosome linear"/>
</dbReference>
<dbReference type="Proteomes" id="UP000826513">
    <property type="component" value="Chromosome 2"/>
</dbReference>
<feature type="domain" description="PIN" evidence="1">
    <location>
        <begin position="3"/>
        <end position="118"/>
    </location>
</feature>
<dbReference type="RefSeq" id="WP_027674002.1">
    <property type="nucleotide sequence ID" value="NZ_CP039692.1"/>
</dbReference>
<dbReference type="EMBL" id="CP072168">
    <property type="protein sequence ID" value="QYA09622.1"/>
    <property type="molecule type" value="Genomic_DNA"/>
</dbReference>
<dbReference type="OrthoDB" id="3175275at2"/>
<evidence type="ECO:0000313" key="5">
    <source>
        <dbReference type="Proteomes" id="UP000298545"/>
    </source>
</evidence>
<dbReference type="AlphaFoldDB" id="A0A4D7DTW0"/>
<dbReference type="PANTHER" id="PTHR39664:SF2">
    <property type="entry name" value="NUCLEIC ACID-BINDING PROTEIN, CONTAINING PIN DOMAIN-RELATED"/>
    <property type="match status" value="1"/>
</dbReference>
<dbReference type="CDD" id="cd18683">
    <property type="entry name" value="PIN_VapC-like"/>
    <property type="match status" value="1"/>
</dbReference>
<dbReference type="InterPro" id="IPR029060">
    <property type="entry name" value="PIN-like_dom_sf"/>
</dbReference>
<evidence type="ECO:0000313" key="2">
    <source>
        <dbReference type="EMBL" id="QCI99938.1"/>
    </source>
</evidence>
<gene>
    <name evidence="2" type="ORF">CFBP5473_18460</name>
    <name evidence="4" type="ORF">CFBP5477_016865</name>
    <name evidence="3" type="ORF">J5285_19880</name>
</gene>
<dbReference type="Proteomes" id="UP000298664">
    <property type="component" value="Chromosome Linear"/>
</dbReference>
<evidence type="ECO:0000313" key="4">
    <source>
        <dbReference type="EMBL" id="WHA42938.1"/>
    </source>
</evidence>
<name>A0A4D7DTW0_9HYPH</name>
<evidence type="ECO:0000313" key="6">
    <source>
        <dbReference type="Proteomes" id="UP000826513"/>
    </source>
</evidence>
<dbReference type="EMBL" id="CP124734">
    <property type="protein sequence ID" value="WHA42938.1"/>
    <property type="molecule type" value="Genomic_DNA"/>
</dbReference>
<dbReference type="SUPFAM" id="SSF88723">
    <property type="entry name" value="PIN domain-like"/>
    <property type="match status" value="1"/>
</dbReference>
<accession>A0A4D7DTW0</accession>
<reference evidence="2 5" key="1">
    <citation type="submission" date="2019-04" db="EMBL/GenBank/DDBJ databases">
        <title>Complete genome sequence of Agrobacterium larrymoorei CFBP5473.</title>
        <authorList>
            <person name="Haryono M."/>
            <person name="Chou L."/>
            <person name="Lin Y.-C."/>
            <person name="Lai E.-M."/>
            <person name="Kuo C.-H."/>
        </authorList>
    </citation>
    <scope>NUCLEOTIDE SEQUENCE [LARGE SCALE GENOMIC DNA]</scope>
    <source>
        <strain evidence="2 5">CFBP5473</strain>
    </source>
</reference>
<sequence length="129" mass="14020">MIAIDTNIIVRYLTADHPEQSPRARVIVDGQAVFVAVTVALETEWVLRSAYGYSRVVAANAIRAFLGLPTVTIEDADLVATSLDLAEDGLDFGDALHLVRTMQCDGFVTFDRKFVKAAQTAGYDLISEA</sequence>
<dbReference type="PANTHER" id="PTHR39664">
    <property type="match status" value="1"/>
</dbReference>
<keyword evidence="6" id="KW-1185">Reference proteome</keyword>
<dbReference type="InterPro" id="IPR002716">
    <property type="entry name" value="PIN_dom"/>
</dbReference>
<evidence type="ECO:0000313" key="3">
    <source>
        <dbReference type="EMBL" id="QYA09622.1"/>
    </source>
</evidence>
<dbReference type="EMBL" id="CP039692">
    <property type="protein sequence ID" value="QCI99938.1"/>
    <property type="molecule type" value="Genomic_DNA"/>
</dbReference>
<protein>
    <submittedName>
        <fullName evidence="2">Type II toxin-antitoxin system VapC family toxin</fullName>
    </submittedName>
</protein>
<dbReference type="Gene3D" id="3.40.50.1010">
    <property type="entry name" value="5'-nuclease"/>
    <property type="match status" value="1"/>
</dbReference>
<dbReference type="Pfam" id="PF01850">
    <property type="entry name" value="PIN"/>
    <property type="match status" value="1"/>
</dbReference>
<reference evidence="4" key="3">
    <citation type="submission" date="2023-05" db="EMBL/GenBank/DDBJ databases">
        <title>Complete genome sequence of Agrobacterium larrymoorei CFBP5477.</title>
        <authorList>
            <person name="Yen H.-C."/>
            <person name="Chou L."/>
            <person name="Lin Y.-C."/>
            <person name="Lai E.-M."/>
            <person name="Kuo C.-H."/>
        </authorList>
    </citation>
    <scope>NUCLEOTIDE SEQUENCE</scope>
    <source>
        <strain evidence="4">CFBP5477</strain>
    </source>
</reference>
<dbReference type="KEGG" id="alf:CFBP5473_18460"/>
<reference evidence="3 6" key="2">
    <citation type="submission" date="2021-03" db="EMBL/GenBank/DDBJ databases">
        <title>Rapid diversification of plasmids in a genus of pathogenic and nitrogen fixing bacteria.</title>
        <authorList>
            <person name="Weisberg A.J."/>
            <person name="Miller M."/>
            <person name="Ream W."/>
            <person name="Grunwald N.J."/>
            <person name="Chang J.H."/>
        </authorList>
    </citation>
    <scope>NUCLEOTIDE SEQUENCE [LARGE SCALE GENOMIC DNA]</scope>
    <source>
        <strain evidence="3 6">AF3.44</strain>
    </source>
</reference>
<organism evidence="2 5">
    <name type="scientific">Agrobacterium larrymoorei</name>
    <dbReference type="NCBI Taxonomy" id="160699"/>
    <lineage>
        <taxon>Bacteria</taxon>
        <taxon>Pseudomonadati</taxon>
        <taxon>Pseudomonadota</taxon>
        <taxon>Alphaproteobacteria</taxon>
        <taxon>Hyphomicrobiales</taxon>
        <taxon>Rhizobiaceae</taxon>
        <taxon>Rhizobium/Agrobacterium group</taxon>
        <taxon>Agrobacterium</taxon>
    </lineage>
</organism>
<evidence type="ECO:0000259" key="1">
    <source>
        <dbReference type="Pfam" id="PF01850"/>
    </source>
</evidence>
<proteinExistence type="predicted"/>